<protein>
    <submittedName>
        <fullName evidence="1">Uncharacterized protein</fullName>
    </submittedName>
</protein>
<dbReference type="RefSeq" id="WP_179135889.1">
    <property type="nucleotide sequence ID" value="NZ_BAABJG010000026.1"/>
</dbReference>
<accession>A0ABW3UUL8</accession>
<proteinExistence type="predicted"/>
<evidence type="ECO:0000313" key="2">
    <source>
        <dbReference type="Proteomes" id="UP001597180"/>
    </source>
</evidence>
<sequence length="57" mass="6936">MTRQYAIDMAKKLFRETEKSHYVIWFPDSNEYVVMDQDEFARNKDELNRSVVFSIEN</sequence>
<comment type="caution">
    <text evidence="1">The sequence shown here is derived from an EMBL/GenBank/DDBJ whole genome shotgun (WGS) entry which is preliminary data.</text>
</comment>
<dbReference type="Proteomes" id="UP001597180">
    <property type="component" value="Unassembled WGS sequence"/>
</dbReference>
<evidence type="ECO:0000313" key="1">
    <source>
        <dbReference type="EMBL" id="MFD1224607.1"/>
    </source>
</evidence>
<gene>
    <name evidence="1" type="ORF">ACFQ4B_31315</name>
</gene>
<organism evidence="1 2">
    <name type="scientific">Paenibacillus vulneris</name>
    <dbReference type="NCBI Taxonomy" id="1133364"/>
    <lineage>
        <taxon>Bacteria</taxon>
        <taxon>Bacillati</taxon>
        <taxon>Bacillota</taxon>
        <taxon>Bacilli</taxon>
        <taxon>Bacillales</taxon>
        <taxon>Paenibacillaceae</taxon>
        <taxon>Paenibacillus</taxon>
    </lineage>
</organism>
<reference evidence="2" key="1">
    <citation type="journal article" date="2019" name="Int. J. Syst. Evol. Microbiol.">
        <title>The Global Catalogue of Microorganisms (GCM) 10K type strain sequencing project: providing services to taxonomists for standard genome sequencing and annotation.</title>
        <authorList>
            <consortium name="The Broad Institute Genomics Platform"/>
            <consortium name="The Broad Institute Genome Sequencing Center for Infectious Disease"/>
            <person name="Wu L."/>
            <person name="Ma J."/>
        </authorList>
    </citation>
    <scope>NUCLEOTIDE SEQUENCE [LARGE SCALE GENOMIC DNA]</scope>
    <source>
        <strain evidence="2">CCUG 53270</strain>
    </source>
</reference>
<dbReference type="EMBL" id="JBHTLU010000046">
    <property type="protein sequence ID" value="MFD1224607.1"/>
    <property type="molecule type" value="Genomic_DNA"/>
</dbReference>
<keyword evidence="2" id="KW-1185">Reference proteome</keyword>
<name>A0ABW3UUL8_9BACL</name>